<reference evidence="2 3" key="1">
    <citation type="journal article" date="2016" name="Nat. Commun.">
        <title>Thousands of microbial genomes shed light on interconnected biogeochemical processes in an aquifer system.</title>
        <authorList>
            <person name="Anantharaman K."/>
            <person name="Brown C.T."/>
            <person name="Hug L.A."/>
            <person name="Sharon I."/>
            <person name="Castelle C.J."/>
            <person name="Probst A.J."/>
            <person name="Thomas B.C."/>
            <person name="Singh A."/>
            <person name="Wilkins M.J."/>
            <person name="Karaoz U."/>
            <person name="Brodie E.L."/>
            <person name="Williams K.H."/>
            <person name="Hubbard S.S."/>
            <person name="Banfield J.F."/>
        </authorList>
    </citation>
    <scope>NUCLEOTIDE SEQUENCE [LARGE SCALE GENOMIC DNA]</scope>
</reference>
<dbReference type="EMBL" id="MGFE01000015">
    <property type="protein sequence ID" value="OGL98803.1"/>
    <property type="molecule type" value="Genomic_DNA"/>
</dbReference>
<keyword evidence="1" id="KW-0812">Transmembrane</keyword>
<gene>
    <name evidence="2" type="ORF">A2304_04895</name>
</gene>
<name>A0A1F7W7M9_9BACT</name>
<evidence type="ECO:0000313" key="2">
    <source>
        <dbReference type="EMBL" id="OGL98803.1"/>
    </source>
</evidence>
<evidence type="ECO:0000256" key="1">
    <source>
        <dbReference type="SAM" id="Phobius"/>
    </source>
</evidence>
<keyword evidence="1" id="KW-1133">Transmembrane helix</keyword>
<comment type="caution">
    <text evidence="2">The sequence shown here is derived from an EMBL/GenBank/DDBJ whole genome shotgun (WGS) entry which is preliminary data.</text>
</comment>
<dbReference type="InterPro" id="IPR012902">
    <property type="entry name" value="N_methyl_site"/>
</dbReference>
<keyword evidence="1" id="KW-0472">Membrane</keyword>
<protein>
    <recommendedName>
        <fullName evidence="4">Prepilin-type N-terminal cleavage/methylation domain-containing protein</fullName>
    </recommendedName>
</protein>
<dbReference type="Pfam" id="PF07963">
    <property type="entry name" value="N_methyl"/>
    <property type="match status" value="1"/>
</dbReference>
<sequence>MKRSGFTLVEVLLYVTLFAITMGTLASIYANNLATDRLARREQDLNETRYMVTSQLRELVESAGQITSPASGSATTLEIDGNGITDGPVSVFVTDGVLYLDTISQAPAPLTPPGVSVDEFTVTRTAGSPPGLDLSITLSVNAGTRTISDVLTLFVALRYE</sequence>
<dbReference type="Proteomes" id="UP000176501">
    <property type="component" value="Unassembled WGS sequence"/>
</dbReference>
<organism evidence="2 3">
    <name type="scientific">Candidatus Uhrbacteria bacterium RIFOXYB2_FULL_57_15</name>
    <dbReference type="NCBI Taxonomy" id="1802422"/>
    <lineage>
        <taxon>Bacteria</taxon>
        <taxon>Candidatus Uhriibacteriota</taxon>
    </lineage>
</organism>
<evidence type="ECO:0000313" key="3">
    <source>
        <dbReference type="Proteomes" id="UP000176501"/>
    </source>
</evidence>
<dbReference type="AlphaFoldDB" id="A0A1F7W7M9"/>
<accession>A0A1F7W7M9</accession>
<proteinExistence type="predicted"/>
<evidence type="ECO:0008006" key="4">
    <source>
        <dbReference type="Google" id="ProtNLM"/>
    </source>
</evidence>
<feature type="transmembrane region" description="Helical" evidence="1">
    <location>
        <begin position="12"/>
        <end position="31"/>
    </location>
</feature>